<dbReference type="OrthoDB" id="2274698at2759"/>
<evidence type="ECO:0000256" key="1">
    <source>
        <dbReference type="ARBA" id="ARBA00004141"/>
    </source>
</evidence>
<dbReference type="Pfam" id="PF10334">
    <property type="entry name" value="BRE4"/>
    <property type="match status" value="1"/>
</dbReference>
<sequence>MPEETSFGSAEATASLPGTLSSWRRGFTLPGWLDHFNKHDLKIVLRCWVAIWVASILMFIGPALHSIGIATFFGSLLLYIVPPAGILFVYLLATLSLLFGMCLAWAWGLIVMKAALAARPGWQTQEKLLALEKAAKAQVQQTGESPSWVEQELIHDGFMFDARVTVIFFVLGCLFVYFMARLRAANPKFTLAEIFGDIVIDLFILFGPSLPSWMGTLAKVLVEPGAIGIALGFICCLLFFPQSTSYTVLAQMENLIRMGGEAFQCTRDRLALEKTNLDRMEAAKAKAIGAYRALHPMMALLPLDVSRGRWSAEDVKSLLDPVREVMVAQVALLDFHIARRRAEIKLEALKSRSDGSQVEKELGVMNTEDEKKQDTSRKAIARSQLRESVDMMHALKAPELGAIRSRTLEALRDTTDEILKVCSEAVTVVADCVHMVNTRRWFRLYPEENYKESLSRCERTVDRLRRARQTCITDTTNRLIECHQDLFDGTGQLKSPELLGPHTLRSLVLGIVIEERIFSSATAMESLLEKVLHLSRTRTIHRLWFPSGFRYAISWITDGREGAPMANPSIGTGDDPDAVEEQTKEAYRQLRISRGYGPARRQGRVSRTVRGIWRWLTNAGGMYALRMVIVTIATSIPAVLPSTAGFFYREKGIWGVITAQIGVVTYMADFTFSFVGRLIGTVIGGVIGMVAWYIGSGHGPGNAYGMAAITAIATLILIWCRLFLPPPFIPGAIMAGATFTLVVGFSYDDGHIQSYGLPGRVTVLLGLIAAFVVQIFPRPPSASRHIRKTLANNIRTLSDHYALLLSHWDRAGDRGPVDVVAVQISLSVAESLLSLQGPISLLKLEVSMGPFDQGTLCEVQRLCQGVNQTLGRLLNLSGTLPIGLQTRLVHTMGILNDNMIANVMAVLGVIEQALKTGDALPERLPTPLLNRCYEMWYANHRVAELSTDLVRSEDYRRYCVAVSSYLKFLSSVDELVLVLKQALGESHIVDRWREDDSRLP</sequence>
<organism evidence="9 10">
    <name type="scientific">Penicillium citrinum</name>
    <dbReference type="NCBI Taxonomy" id="5077"/>
    <lineage>
        <taxon>Eukaryota</taxon>
        <taxon>Fungi</taxon>
        <taxon>Dikarya</taxon>
        <taxon>Ascomycota</taxon>
        <taxon>Pezizomycotina</taxon>
        <taxon>Eurotiomycetes</taxon>
        <taxon>Eurotiomycetidae</taxon>
        <taxon>Eurotiales</taxon>
        <taxon>Aspergillaceae</taxon>
        <taxon>Penicillium</taxon>
    </lineage>
</organism>
<feature type="transmembrane region" description="Helical" evidence="5">
    <location>
        <begin position="162"/>
        <end position="182"/>
    </location>
</feature>
<evidence type="ECO:0000259" key="7">
    <source>
        <dbReference type="Pfam" id="PF10337"/>
    </source>
</evidence>
<evidence type="ECO:0008006" key="11">
    <source>
        <dbReference type="Google" id="ProtNLM"/>
    </source>
</evidence>
<evidence type="ECO:0000256" key="2">
    <source>
        <dbReference type="ARBA" id="ARBA00022692"/>
    </source>
</evidence>
<feature type="transmembrane region" description="Helical" evidence="5">
    <location>
        <begin position="727"/>
        <end position="747"/>
    </location>
</feature>
<accession>A0A9W9NVD6</accession>
<comment type="caution">
    <text evidence="9">The sequence shown here is derived from an EMBL/GenBank/DDBJ whole genome shotgun (WGS) entry which is preliminary data.</text>
</comment>
<feature type="transmembrane region" description="Helical" evidence="5">
    <location>
        <begin position="194"/>
        <end position="214"/>
    </location>
</feature>
<evidence type="ECO:0000256" key="4">
    <source>
        <dbReference type="ARBA" id="ARBA00023136"/>
    </source>
</evidence>
<evidence type="ECO:0000313" key="10">
    <source>
        <dbReference type="Proteomes" id="UP001147733"/>
    </source>
</evidence>
<evidence type="ECO:0000259" key="8">
    <source>
        <dbReference type="Pfam" id="PF13515"/>
    </source>
</evidence>
<dbReference type="GO" id="GO:0016020">
    <property type="term" value="C:membrane"/>
    <property type="evidence" value="ECO:0007669"/>
    <property type="project" value="UniProtKB-SubCell"/>
</dbReference>
<feature type="domain" description="Putative ER transporter 6TM N-terminal" evidence="7">
    <location>
        <begin position="28"/>
        <end position="470"/>
    </location>
</feature>
<gene>
    <name evidence="9" type="ORF">N7469_006547</name>
</gene>
<evidence type="ECO:0000313" key="9">
    <source>
        <dbReference type="EMBL" id="KAJ5226541.1"/>
    </source>
</evidence>
<reference evidence="9" key="2">
    <citation type="journal article" date="2023" name="IMA Fungus">
        <title>Comparative genomic study of the Penicillium genus elucidates a diverse pangenome and 15 lateral gene transfer events.</title>
        <authorList>
            <person name="Petersen C."/>
            <person name="Sorensen T."/>
            <person name="Nielsen M.R."/>
            <person name="Sondergaard T.E."/>
            <person name="Sorensen J.L."/>
            <person name="Fitzpatrick D.A."/>
            <person name="Frisvad J.C."/>
            <person name="Nielsen K.L."/>
        </authorList>
    </citation>
    <scope>NUCLEOTIDE SEQUENCE</scope>
    <source>
        <strain evidence="9">IBT 23319</strain>
    </source>
</reference>
<dbReference type="InterPro" id="IPR018823">
    <property type="entry name" value="ArAE_2_N"/>
</dbReference>
<dbReference type="GeneID" id="81384632"/>
<feature type="domain" description="DUF2421" evidence="6">
    <location>
        <begin position="777"/>
        <end position="987"/>
    </location>
</feature>
<feature type="transmembrane region" description="Helical" evidence="5">
    <location>
        <begin position="675"/>
        <end position="695"/>
    </location>
</feature>
<comment type="subcellular location">
    <subcellularLocation>
        <location evidence="1">Membrane</location>
        <topology evidence="1">Multi-pass membrane protein</topology>
    </subcellularLocation>
</comment>
<dbReference type="AlphaFoldDB" id="A0A9W9NVD6"/>
<keyword evidence="3 5" id="KW-1133">Transmembrane helix</keyword>
<keyword evidence="4 5" id="KW-0472">Membrane</keyword>
<name>A0A9W9NVD6_PENCI</name>
<feature type="transmembrane region" description="Helical" evidence="5">
    <location>
        <begin position="97"/>
        <end position="118"/>
    </location>
</feature>
<feature type="transmembrane region" description="Helical" evidence="5">
    <location>
        <begin position="43"/>
        <end position="61"/>
    </location>
</feature>
<proteinExistence type="predicted"/>
<keyword evidence="10" id="KW-1185">Reference proteome</keyword>
<dbReference type="InterPro" id="IPR018820">
    <property type="entry name" value="BRE4-related_DUF2421"/>
</dbReference>
<reference evidence="9" key="1">
    <citation type="submission" date="2022-11" db="EMBL/GenBank/DDBJ databases">
        <authorList>
            <person name="Petersen C."/>
        </authorList>
    </citation>
    <scope>NUCLEOTIDE SEQUENCE</scope>
    <source>
        <strain evidence="9">IBT 23319</strain>
    </source>
</reference>
<dbReference type="InterPro" id="IPR049453">
    <property type="entry name" value="Memb_transporter_dom"/>
</dbReference>
<evidence type="ECO:0000256" key="5">
    <source>
        <dbReference type="SAM" id="Phobius"/>
    </source>
</evidence>
<dbReference type="PANTHER" id="PTHR37994">
    <property type="entry name" value="ARAE_2_N DOMAIN-CONTAINING PROTEIN-RELATED"/>
    <property type="match status" value="1"/>
</dbReference>
<dbReference type="Proteomes" id="UP001147733">
    <property type="component" value="Unassembled WGS sequence"/>
</dbReference>
<dbReference type="PANTHER" id="PTHR37994:SF3">
    <property type="entry name" value="ER TRANSPORTER 6TM N-TERMINAL DOMAIN-CONTAINING PROTEIN"/>
    <property type="match status" value="1"/>
</dbReference>
<dbReference type="RefSeq" id="XP_056498906.1">
    <property type="nucleotide sequence ID" value="XM_056645465.1"/>
</dbReference>
<feature type="transmembrane region" description="Helical" evidence="5">
    <location>
        <begin position="701"/>
        <end position="720"/>
    </location>
</feature>
<dbReference type="Pfam" id="PF13515">
    <property type="entry name" value="FUSC_2"/>
    <property type="match status" value="1"/>
</dbReference>
<dbReference type="Pfam" id="PF10337">
    <property type="entry name" value="ArAE_2_N"/>
    <property type="match status" value="1"/>
</dbReference>
<feature type="transmembrane region" description="Helical" evidence="5">
    <location>
        <begin position="623"/>
        <end position="640"/>
    </location>
</feature>
<feature type="transmembrane region" description="Helical" evidence="5">
    <location>
        <begin position="759"/>
        <end position="777"/>
    </location>
</feature>
<evidence type="ECO:0000259" key="6">
    <source>
        <dbReference type="Pfam" id="PF10334"/>
    </source>
</evidence>
<feature type="domain" description="Integral membrane bound transporter" evidence="8">
    <location>
        <begin position="648"/>
        <end position="773"/>
    </location>
</feature>
<dbReference type="EMBL" id="JAPQKT010000006">
    <property type="protein sequence ID" value="KAJ5226541.1"/>
    <property type="molecule type" value="Genomic_DNA"/>
</dbReference>
<feature type="transmembrane region" description="Helical" evidence="5">
    <location>
        <begin position="226"/>
        <end position="249"/>
    </location>
</feature>
<evidence type="ECO:0000256" key="3">
    <source>
        <dbReference type="ARBA" id="ARBA00022989"/>
    </source>
</evidence>
<protein>
    <recommendedName>
        <fullName evidence="11">ER transporter 6TM N-terminal domain-containing protein</fullName>
    </recommendedName>
</protein>
<keyword evidence="2 5" id="KW-0812">Transmembrane</keyword>